<dbReference type="PANTHER" id="PTHR35806:SF1">
    <property type="entry name" value="OXALOACETATE DECARBOXYLASE BETA CHAIN 2"/>
    <property type="match status" value="1"/>
</dbReference>
<comment type="subcellular location">
    <subcellularLocation>
        <location evidence="1">Cell membrane</location>
        <topology evidence="1">Multi-pass membrane protein</topology>
    </subcellularLocation>
</comment>
<keyword evidence="10" id="KW-1185">Reference proteome</keyword>
<feature type="transmembrane region" description="Helical" evidence="8">
    <location>
        <begin position="174"/>
        <end position="193"/>
    </location>
</feature>
<feature type="transmembrane region" description="Helical" evidence="8">
    <location>
        <begin position="16"/>
        <end position="38"/>
    </location>
</feature>
<sequence length="379" mass="39628">MNFLEVMKALLQQSGFAALTIQNVIMFIVSFLLLYCAIAKKFEPLLLLPIAFGVMLANLPSAGLMYEGSNIYEHGVLRVIQIGIKTNVFPCLIFMGVGAMTDFGPLIANPISLLLGAAAQLGIYTAFTLAIATGLFTGPEGAAIGIIGGADGPTSIFLANALAPHLMAPIAVAAYSYMALIPMIQPPIMRLLTTEKERKIKMGQLRKVSKVEKIIFPIVVVVFCSLLLPSVAPLLGMLMLGNLFRESGVVARLSDTAQNALINIVTIMLGVTVGATANGELFLRLETLAIVAMGLFAFAFSTVGGILLGKLLCVVTGGKINPLIGSAGVSAVPMAARVSQVEGAKANPTNFLLMHAMGPNVAGVIGSAVAAGFFLLMFG</sequence>
<dbReference type="Proteomes" id="UP000007468">
    <property type="component" value="Chromosome"/>
</dbReference>
<feature type="transmembrane region" description="Helical" evidence="8">
    <location>
        <begin position="45"/>
        <end position="66"/>
    </location>
</feature>
<feature type="transmembrane region" description="Helical" evidence="8">
    <location>
        <begin position="111"/>
        <end position="132"/>
    </location>
</feature>
<name>D6GTN0_FILAD</name>
<keyword evidence="7" id="KW-0739">Sodium transport</keyword>
<evidence type="ECO:0000256" key="7">
    <source>
        <dbReference type="PIRNR" id="PIRNR015658"/>
    </source>
</evidence>
<dbReference type="KEGG" id="faa:HMPREF0389_01468"/>
<feature type="transmembrane region" description="Helical" evidence="8">
    <location>
        <begin position="260"/>
        <end position="281"/>
    </location>
</feature>
<evidence type="ECO:0000256" key="2">
    <source>
        <dbReference type="ARBA" id="ARBA00022475"/>
    </source>
</evidence>
<feature type="transmembrane region" description="Helical" evidence="8">
    <location>
        <begin position="214"/>
        <end position="240"/>
    </location>
</feature>
<keyword evidence="2 7" id="KW-1003">Cell membrane</keyword>
<dbReference type="EMBL" id="CP002390">
    <property type="protein sequence ID" value="EFE27837.1"/>
    <property type="molecule type" value="Genomic_DNA"/>
</dbReference>
<evidence type="ECO:0000256" key="5">
    <source>
        <dbReference type="ARBA" id="ARBA00022989"/>
    </source>
</evidence>
<keyword evidence="3 8" id="KW-0812">Transmembrane</keyword>
<dbReference type="eggNOG" id="COG1883">
    <property type="taxonomic scope" value="Bacteria"/>
</dbReference>
<evidence type="ECO:0000256" key="3">
    <source>
        <dbReference type="ARBA" id="ARBA00022692"/>
    </source>
</evidence>
<dbReference type="OrthoDB" id="9783838at2"/>
<keyword evidence="7" id="KW-0915">Sodium</keyword>
<dbReference type="PIRSF" id="PIRSF015658">
    <property type="entry name" value="MmdB_OadB"/>
    <property type="match status" value="1"/>
</dbReference>
<dbReference type="STRING" id="546269.HMPREF0389_01468"/>
<dbReference type="RefSeq" id="WP_014262472.1">
    <property type="nucleotide sequence ID" value="NC_016630.1"/>
</dbReference>
<evidence type="ECO:0000256" key="8">
    <source>
        <dbReference type="SAM" id="Phobius"/>
    </source>
</evidence>
<evidence type="ECO:0000313" key="9">
    <source>
        <dbReference type="EMBL" id="EFE27837.1"/>
    </source>
</evidence>
<feature type="transmembrane region" description="Helical" evidence="8">
    <location>
        <begin position="288"/>
        <end position="308"/>
    </location>
</feature>
<keyword evidence="7" id="KW-0406">Ion transport</keyword>
<evidence type="ECO:0000256" key="4">
    <source>
        <dbReference type="ARBA" id="ARBA00022967"/>
    </source>
</evidence>
<keyword evidence="4" id="KW-1278">Translocase</keyword>
<feature type="transmembrane region" description="Helical" evidence="8">
    <location>
        <begin position="357"/>
        <end position="378"/>
    </location>
</feature>
<protein>
    <submittedName>
        <fullName evidence="9">Sodium ion-translocating decarboxylase, beta subunit</fullName>
    </submittedName>
</protein>
<evidence type="ECO:0000256" key="1">
    <source>
        <dbReference type="ARBA" id="ARBA00004651"/>
    </source>
</evidence>
<dbReference type="PATRIC" id="fig|546269.5.peg.871"/>
<dbReference type="GO" id="GO:0016829">
    <property type="term" value="F:lyase activity"/>
    <property type="evidence" value="ECO:0007669"/>
    <property type="project" value="InterPro"/>
</dbReference>
<organism evidence="9 10">
    <name type="scientific">Filifactor alocis (strain ATCC 35896 / CCUG 47790 / D40 B5)</name>
    <name type="common">Fusobacterium alocis</name>
    <dbReference type="NCBI Taxonomy" id="546269"/>
    <lineage>
        <taxon>Bacteria</taxon>
        <taxon>Bacillati</taxon>
        <taxon>Bacillota</taxon>
        <taxon>Clostridia</taxon>
        <taxon>Peptostreptococcales</taxon>
        <taxon>Filifactoraceae</taxon>
        <taxon>Filifactor</taxon>
    </lineage>
</organism>
<dbReference type="AlphaFoldDB" id="D6GTN0"/>
<feature type="transmembrane region" description="Helical" evidence="8">
    <location>
        <begin position="78"/>
        <end position="99"/>
    </location>
</feature>
<dbReference type="GO" id="GO:0005886">
    <property type="term" value="C:plasma membrane"/>
    <property type="evidence" value="ECO:0007669"/>
    <property type="project" value="UniProtKB-SubCell"/>
</dbReference>
<dbReference type="GO" id="GO:0006814">
    <property type="term" value="P:sodium ion transport"/>
    <property type="evidence" value="ECO:0007669"/>
    <property type="project" value="UniProtKB-UniRule"/>
</dbReference>
<keyword evidence="7" id="KW-0813">Transport</keyword>
<proteinExistence type="predicted"/>
<dbReference type="InterPro" id="IPR005661">
    <property type="entry name" value="OadB_MmdB"/>
</dbReference>
<evidence type="ECO:0000313" key="10">
    <source>
        <dbReference type="Proteomes" id="UP000007468"/>
    </source>
</evidence>
<accession>D6GTN0</accession>
<keyword evidence="5 8" id="KW-1133">Transmembrane helix</keyword>
<gene>
    <name evidence="9" type="ordered locus">HMPREF0389_01468</name>
</gene>
<keyword evidence="6 7" id="KW-0472">Membrane</keyword>
<dbReference type="PANTHER" id="PTHR35806">
    <property type="entry name" value="OXALOACETATE DECARBOXYLASE BETA CHAIN 2"/>
    <property type="match status" value="1"/>
</dbReference>
<dbReference type="Pfam" id="PF03977">
    <property type="entry name" value="OAD_beta"/>
    <property type="match status" value="1"/>
</dbReference>
<evidence type="ECO:0000256" key="6">
    <source>
        <dbReference type="ARBA" id="ARBA00023136"/>
    </source>
</evidence>
<dbReference type="NCBIfam" id="TIGR01109">
    <property type="entry name" value="Na_pump_decarbB"/>
    <property type="match status" value="1"/>
</dbReference>
<reference evidence="10" key="1">
    <citation type="submission" date="2010-12" db="EMBL/GenBank/DDBJ databases">
        <title>The genome sequence of Filifactor alocis strain ATCC 35896.</title>
        <authorList>
            <consortium name="The Broad Institute Genome Sequencing Platform"/>
            <person name="Ward D."/>
            <person name="Earl A."/>
            <person name="Feldgarden M."/>
            <person name="Young S.K."/>
            <person name="Gargeya S."/>
            <person name="Zeng Q."/>
            <person name="Alvarado L."/>
            <person name="Berlin A."/>
            <person name="Bochicchio J."/>
            <person name="Chapman S.B."/>
            <person name="Chen Z."/>
            <person name="Freedman E."/>
            <person name="Gellesch M."/>
            <person name="Goldberg J."/>
            <person name="Griggs A."/>
            <person name="Gujja S."/>
            <person name="Heilman E."/>
            <person name="Heiman D."/>
            <person name="Howarth C."/>
            <person name="Mehta T."/>
            <person name="Neiman D."/>
            <person name="Pearson M."/>
            <person name="Roberts A."/>
            <person name="Saif S."/>
            <person name="Shea T."/>
            <person name="Shenoy N."/>
            <person name="Sisk P."/>
            <person name="Stolte C."/>
            <person name="Sykes S."/>
            <person name="White J."/>
            <person name="Yandava C."/>
            <person name="Izard J."/>
            <person name="Blanton J.M."/>
            <person name="Baranova O.V."/>
            <person name="Tanner A.C."/>
            <person name="Dewhirst F.E."/>
            <person name="Haas B."/>
            <person name="Nusbaum C."/>
            <person name="Birren B."/>
        </authorList>
    </citation>
    <scope>NUCLEOTIDE SEQUENCE [LARGE SCALE GENOMIC DNA]</scope>
    <source>
        <strain evidence="10">ATCC 35896 / D40 B5</strain>
    </source>
</reference>